<proteinExistence type="predicted"/>
<name>A0AAN0M9E2_9RHOB</name>
<sequence length="155" mass="16924">MMMKKLVLAAACTTLAGCLSFPQTTDELRNHTGVRSETIEVARSASAVMSTIANRGRSCMNFGSHTQMTRGITMNANFFDNYRTRTEGRSFVVEHNSPNNVGNPGWYPRVMADVVPTASGARVTTYAPIGDGVFTRAIQAWAKGDTKPCPRIDLF</sequence>
<dbReference type="PROSITE" id="PS51257">
    <property type="entry name" value="PROKAR_LIPOPROTEIN"/>
    <property type="match status" value="1"/>
</dbReference>
<keyword evidence="3" id="KW-1185">Reference proteome</keyword>
<gene>
    <name evidence="2" type="ORF">AABB31_21105</name>
</gene>
<protein>
    <submittedName>
        <fullName evidence="2">Uncharacterized protein</fullName>
    </submittedName>
</protein>
<reference evidence="2 3" key="2">
    <citation type="submission" date="2024-08" db="EMBL/GenBank/DDBJ databases">
        <title>Phylogenomic analyses of a clade within the roseobacter group suggest taxonomic reassignments of species of the genera Aestuariivita, Citreicella, Loktanella, Nautella, Pelagibaca, Ruegeria, Thalassobius, Thiobacimonas and Tropicibacter, and the proposal o.</title>
        <authorList>
            <person name="Jeon C.O."/>
        </authorList>
    </citation>
    <scope>NUCLEOTIDE SEQUENCE [LARGE SCALE GENOMIC DNA]</scope>
    <source>
        <strain evidence="2 3">SS1-5</strain>
    </source>
</reference>
<feature type="signal peptide" evidence="1">
    <location>
        <begin position="1"/>
        <end position="16"/>
    </location>
</feature>
<dbReference type="Proteomes" id="UP001470809">
    <property type="component" value="Chromosome"/>
</dbReference>
<dbReference type="EMBL" id="CP151767">
    <property type="protein sequence ID" value="WZU67400.1"/>
    <property type="molecule type" value="Genomic_DNA"/>
</dbReference>
<dbReference type="KEGG" id="yrh:AABB31_21105"/>
<dbReference type="AlphaFoldDB" id="A0AAN0M9E2"/>
<evidence type="ECO:0000256" key="1">
    <source>
        <dbReference type="SAM" id="SignalP"/>
    </source>
</evidence>
<evidence type="ECO:0000313" key="2">
    <source>
        <dbReference type="EMBL" id="WZU67400.1"/>
    </source>
</evidence>
<keyword evidence="1" id="KW-0732">Signal</keyword>
<organism evidence="2 3">
    <name type="scientific">Yoonia rhodophyticola</name>
    <dbReference type="NCBI Taxonomy" id="3137370"/>
    <lineage>
        <taxon>Bacteria</taxon>
        <taxon>Pseudomonadati</taxon>
        <taxon>Pseudomonadota</taxon>
        <taxon>Alphaproteobacteria</taxon>
        <taxon>Rhodobacterales</taxon>
        <taxon>Paracoccaceae</taxon>
        <taxon>Yoonia</taxon>
    </lineage>
</organism>
<dbReference type="RefSeq" id="WP_342076711.1">
    <property type="nucleotide sequence ID" value="NZ_CP151767.2"/>
</dbReference>
<evidence type="ECO:0000313" key="3">
    <source>
        <dbReference type="Proteomes" id="UP001470809"/>
    </source>
</evidence>
<accession>A0AAN0M9E2</accession>
<reference evidence="3" key="1">
    <citation type="submission" date="2024-04" db="EMBL/GenBank/DDBJ databases">
        <title>Phylogenomic analyses of a clade within the roseobacter group suggest taxonomic reassignments of species of the genera Aestuariivita, Citreicella, Loktanella, Nautella, Pelagibaca, Ruegeria, Thalassobius, Thiobacimonas and Tropicibacter, and the proposal o.</title>
        <authorList>
            <person name="Jeon C.O."/>
        </authorList>
    </citation>
    <scope>NUCLEOTIDE SEQUENCE [LARGE SCALE GENOMIC DNA]</scope>
    <source>
        <strain evidence="3">SS1-5</strain>
    </source>
</reference>
<feature type="chain" id="PRO_5042969183" evidence="1">
    <location>
        <begin position="17"/>
        <end position="155"/>
    </location>
</feature>